<dbReference type="AlphaFoldDB" id="A0A2U2P9T5"/>
<evidence type="ECO:0000313" key="2">
    <source>
        <dbReference type="Proteomes" id="UP000245647"/>
    </source>
</evidence>
<dbReference type="EMBL" id="QEAS01000034">
    <property type="protein sequence ID" value="PWG78130.1"/>
    <property type="molecule type" value="Genomic_DNA"/>
</dbReference>
<organism evidence="1 2">
    <name type="scientific">Pararcticibacter amylolyticus</name>
    <dbReference type="NCBI Taxonomy" id="2173175"/>
    <lineage>
        <taxon>Bacteria</taxon>
        <taxon>Pseudomonadati</taxon>
        <taxon>Bacteroidota</taxon>
        <taxon>Sphingobacteriia</taxon>
        <taxon>Sphingobacteriales</taxon>
        <taxon>Sphingobacteriaceae</taxon>
        <taxon>Pararcticibacter</taxon>
    </lineage>
</organism>
<gene>
    <name evidence="1" type="ORF">DDR33_23980</name>
</gene>
<reference evidence="1 2" key="1">
    <citation type="submission" date="2018-04" db="EMBL/GenBank/DDBJ databases">
        <title>Pedobacter chongqingensis sp. nov., isolated from a rottenly hemp rope.</title>
        <authorList>
            <person name="Cai Y."/>
        </authorList>
    </citation>
    <scope>NUCLEOTIDE SEQUENCE [LARGE SCALE GENOMIC DNA]</scope>
    <source>
        <strain evidence="1 2">FJ4-8</strain>
    </source>
</reference>
<protein>
    <submittedName>
        <fullName evidence="1">Uncharacterized protein</fullName>
    </submittedName>
</protein>
<proteinExistence type="predicted"/>
<keyword evidence="2" id="KW-1185">Reference proteome</keyword>
<evidence type="ECO:0000313" key="1">
    <source>
        <dbReference type="EMBL" id="PWG78130.1"/>
    </source>
</evidence>
<name>A0A2U2P9T5_9SPHI</name>
<sequence length="59" mass="6492">MAISGLIVALHKWCGNCWRVTFPGLPGSADASRYILNLMYRSLVKKHVLSAGDERGFAI</sequence>
<dbReference type="Proteomes" id="UP000245647">
    <property type="component" value="Unassembled WGS sequence"/>
</dbReference>
<accession>A0A2U2P9T5</accession>
<comment type="caution">
    <text evidence="1">The sequence shown here is derived from an EMBL/GenBank/DDBJ whole genome shotgun (WGS) entry which is preliminary data.</text>
</comment>